<evidence type="ECO:0000256" key="10">
    <source>
        <dbReference type="SAM" id="MobiDB-lite"/>
    </source>
</evidence>
<dbReference type="PaxDb" id="3880-AES72408"/>
<comment type="subcellular location">
    <subcellularLocation>
        <location evidence="8 9">Nucleus</location>
    </subcellularLocation>
</comment>
<evidence type="ECO:0000256" key="7">
    <source>
        <dbReference type="ARBA" id="ARBA00023242"/>
    </source>
</evidence>
<evidence type="ECO:0000313" key="15">
    <source>
        <dbReference type="Proteomes" id="UP000002051"/>
    </source>
</evidence>
<evidence type="ECO:0000313" key="13">
    <source>
        <dbReference type="EMBL" id="RHN69577.1"/>
    </source>
</evidence>
<feature type="region of interest" description="Disordered" evidence="10">
    <location>
        <begin position="172"/>
        <end position="191"/>
    </location>
</feature>
<dbReference type="HOGENOM" id="CLU_036438_3_0_1"/>
<reference evidence="13" key="4">
    <citation type="journal article" date="2018" name="Nat. Plants">
        <title>Whole-genome landscape of Medicago truncatula symbiotic genes.</title>
        <authorList>
            <person name="Pecrix Y."/>
            <person name="Gamas P."/>
            <person name="Carrere S."/>
        </authorList>
    </citation>
    <scope>NUCLEOTIDE SEQUENCE</scope>
    <source>
        <tissue evidence="13">Leaves</tissue>
    </source>
</reference>
<reference evidence="12 15" key="2">
    <citation type="journal article" date="2014" name="BMC Genomics">
        <title>An improved genome release (version Mt4.0) for the model legume Medicago truncatula.</title>
        <authorList>
            <person name="Tang H."/>
            <person name="Krishnakumar V."/>
            <person name="Bidwell S."/>
            <person name="Rosen B."/>
            <person name="Chan A."/>
            <person name="Zhou S."/>
            <person name="Gentzbittel L."/>
            <person name="Childs K.L."/>
            <person name="Yandell M."/>
            <person name="Gundlach H."/>
            <person name="Mayer K.F."/>
            <person name="Schwartz D.C."/>
            <person name="Town C.D."/>
        </authorList>
    </citation>
    <scope>GENOME REANNOTATION</scope>
    <source>
        <strain evidence="14 15">cv. Jemalong A17</strain>
    </source>
</reference>
<evidence type="ECO:0000256" key="5">
    <source>
        <dbReference type="ARBA" id="ARBA00023125"/>
    </source>
</evidence>
<evidence type="ECO:0000256" key="1">
    <source>
        <dbReference type="ARBA" id="ARBA00022723"/>
    </source>
</evidence>
<dbReference type="OMA" id="WKPNIEV"/>
<dbReference type="Proteomes" id="UP000002051">
    <property type="component" value="Chromosome 3"/>
</dbReference>
<dbReference type="PANTHER" id="PTHR31992:SF316">
    <property type="entry name" value="DOF ZINC FINGER PROTEIN DOF1.2"/>
    <property type="match status" value="1"/>
</dbReference>
<organism evidence="12 15">
    <name type="scientific">Medicago truncatula</name>
    <name type="common">Barrel medic</name>
    <name type="synonym">Medicago tribuloides</name>
    <dbReference type="NCBI Taxonomy" id="3880"/>
    <lineage>
        <taxon>Eukaryota</taxon>
        <taxon>Viridiplantae</taxon>
        <taxon>Streptophyta</taxon>
        <taxon>Embryophyta</taxon>
        <taxon>Tracheophyta</taxon>
        <taxon>Spermatophyta</taxon>
        <taxon>Magnoliopsida</taxon>
        <taxon>eudicotyledons</taxon>
        <taxon>Gunneridae</taxon>
        <taxon>Pentapetalae</taxon>
        <taxon>rosids</taxon>
        <taxon>fabids</taxon>
        <taxon>Fabales</taxon>
        <taxon>Fabaceae</taxon>
        <taxon>Papilionoideae</taxon>
        <taxon>50 kb inversion clade</taxon>
        <taxon>NPAAA clade</taxon>
        <taxon>Hologalegina</taxon>
        <taxon>IRL clade</taxon>
        <taxon>Trifolieae</taxon>
        <taxon>Medicago</taxon>
    </lineage>
</organism>
<dbReference type="InterPro" id="IPR003851">
    <property type="entry name" value="Znf_Dof"/>
</dbReference>
<evidence type="ECO:0000256" key="8">
    <source>
        <dbReference type="PROSITE-ProRule" id="PRU00071"/>
    </source>
</evidence>
<keyword evidence="7 8" id="KW-0539">Nucleus</keyword>
<dbReference type="Pfam" id="PF02701">
    <property type="entry name" value="Zn_ribbon_Dof"/>
    <property type="match status" value="1"/>
</dbReference>
<dbReference type="eggNOG" id="ENOG502S23U">
    <property type="taxonomic scope" value="Eukaryota"/>
</dbReference>
<evidence type="ECO:0000256" key="6">
    <source>
        <dbReference type="ARBA" id="ARBA00023163"/>
    </source>
</evidence>
<evidence type="ECO:0000256" key="2">
    <source>
        <dbReference type="ARBA" id="ARBA00022771"/>
    </source>
</evidence>
<keyword evidence="15" id="KW-1185">Reference proteome</keyword>
<dbReference type="PANTHER" id="PTHR31992">
    <property type="entry name" value="DOF ZINC FINGER PROTEIN DOF1.4-RELATED"/>
    <property type="match status" value="1"/>
</dbReference>
<dbReference type="KEGG" id="mtr:11416134"/>
<feature type="compositionally biased region" description="Polar residues" evidence="10">
    <location>
        <begin position="110"/>
        <end position="121"/>
    </location>
</feature>
<dbReference type="GO" id="GO:0005634">
    <property type="term" value="C:nucleus"/>
    <property type="evidence" value="ECO:0007669"/>
    <property type="project" value="UniProtKB-SubCell"/>
</dbReference>
<evidence type="ECO:0000313" key="12">
    <source>
        <dbReference type="EMBL" id="AES72408.1"/>
    </source>
</evidence>
<dbReference type="PROSITE" id="PS01361">
    <property type="entry name" value="ZF_DOF_1"/>
    <property type="match status" value="1"/>
</dbReference>
<dbReference type="OrthoDB" id="1927254at2759"/>
<keyword evidence="2 8" id="KW-0863">Zinc-finger</keyword>
<dbReference type="EMBL" id="PSQE01000003">
    <property type="protein sequence ID" value="RHN69577.1"/>
    <property type="molecule type" value="Genomic_DNA"/>
</dbReference>
<reference evidence="14" key="3">
    <citation type="submission" date="2015-04" db="UniProtKB">
        <authorList>
            <consortium name="EnsemblPlants"/>
        </authorList>
    </citation>
    <scope>IDENTIFICATION</scope>
    <source>
        <strain evidence="14">cv. Jemalong A17</strain>
    </source>
</reference>
<dbReference type="InterPro" id="IPR045174">
    <property type="entry name" value="Dof"/>
</dbReference>
<dbReference type="GO" id="GO:0003700">
    <property type="term" value="F:DNA-binding transcription factor activity"/>
    <property type="evidence" value="ECO:0007669"/>
    <property type="project" value="UniProtKB-UniRule"/>
</dbReference>
<keyword evidence="1 9" id="KW-0479">Metal-binding</keyword>
<proteinExistence type="predicted"/>
<keyword evidence="3 9" id="KW-0862">Zinc</keyword>
<dbReference type="STRING" id="3880.G7J664"/>
<feature type="domain" description="Dof-type" evidence="11">
    <location>
        <begin position="51"/>
        <end position="105"/>
    </location>
</feature>
<dbReference type="EnsemblPlants" id="AES72408">
    <property type="protein sequence ID" value="AES72408"/>
    <property type="gene ID" value="MTR_3g090430"/>
</dbReference>
<dbReference type="GO" id="GO:0008270">
    <property type="term" value="F:zinc ion binding"/>
    <property type="evidence" value="ECO:0007669"/>
    <property type="project" value="UniProtKB-KW"/>
</dbReference>
<evidence type="ECO:0000313" key="14">
    <source>
        <dbReference type="EnsemblPlants" id="AES72408"/>
    </source>
</evidence>
<evidence type="ECO:0000259" key="11">
    <source>
        <dbReference type="PROSITE" id="PS50884"/>
    </source>
</evidence>
<evidence type="ECO:0000256" key="3">
    <source>
        <dbReference type="ARBA" id="ARBA00022833"/>
    </source>
</evidence>
<dbReference type="PROSITE" id="PS50884">
    <property type="entry name" value="ZF_DOF_2"/>
    <property type="match status" value="1"/>
</dbReference>
<dbReference type="Gramene" id="rna18060">
    <property type="protein sequence ID" value="RHN69577.1"/>
    <property type="gene ID" value="gene18060"/>
</dbReference>
<evidence type="ECO:0000256" key="4">
    <source>
        <dbReference type="ARBA" id="ARBA00023015"/>
    </source>
</evidence>
<keyword evidence="6 9" id="KW-0804">Transcription</keyword>
<feature type="compositionally biased region" description="Low complexity" evidence="10">
    <location>
        <begin position="172"/>
        <end position="187"/>
    </location>
</feature>
<feature type="region of interest" description="Disordered" evidence="10">
    <location>
        <begin position="96"/>
        <end position="135"/>
    </location>
</feature>
<reference evidence="12 15" key="1">
    <citation type="journal article" date="2011" name="Nature">
        <title>The Medicago genome provides insight into the evolution of rhizobial symbioses.</title>
        <authorList>
            <person name="Young N.D."/>
            <person name="Debelle F."/>
            <person name="Oldroyd G.E."/>
            <person name="Geurts R."/>
            <person name="Cannon S.B."/>
            <person name="Udvardi M.K."/>
            <person name="Benedito V.A."/>
            <person name="Mayer K.F."/>
            <person name="Gouzy J."/>
            <person name="Schoof H."/>
            <person name="Van de Peer Y."/>
            <person name="Proost S."/>
            <person name="Cook D.R."/>
            <person name="Meyers B.C."/>
            <person name="Spannagl M."/>
            <person name="Cheung F."/>
            <person name="De Mita S."/>
            <person name="Krishnakumar V."/>
            <person name="Gundlach H."/>
            <person name="Zhou S."/>
            <person name="Mudge J."/>
            <person name="Bharti A.K."/>
            <person name="Murray J.D."/>
            <person name="Naoumkina M.A."/>
            <person name="Rosen B."/>
            <person name="Silverstein K.A."/>
            <person name="Tang H."/>
            <person name="Rombauts S."/>
            <person name="Zhao P.X."/>
            <person name="Zhou P."/>
            <person name="Barbe V."/>
            <person name="Bardou P."/>
            <person name="Bechner M."/>
            <person name="Bellec A."/>
            <person name="Berger A."/>
            <person name="Berges H."/>
            <person name="Bidwell S."/>
            <person name="Bisseling T."/>
            <person name="Choisne N."/>
            <person name="Couloux A."/>
            <person name="Denny R."/>
            <person name="Deshpande S."/>
            <person name="Dai X."/>
            <person name="Doyle J.J."/>
            <person name="Dudez A.M."/>
            <person name="Farmer A.D."/>
            <person name="Fouteau S."/>
            <person name="Franken C."/>
            <person name="Gibelin C."/>
            <person name="Gish J."/>
            <person name="Goldstein S."/>
            <person name="Gonzalez A.J."/>
            <person name="Green P.J."/>
            <person name="Hallab A."/>
            <person name="Hartog M."/>
            <person name="Hua A."/>
            <person name="Humphray S.J."/>
            <person name="Jeong D.H."/>
            <person name="Jing Y."/>
            <person name="Jocker A."/>
            <person name="Kenton S.M."/>
            <person name="Kim D.J."/>
            <person name="Klee K."/>
            <person name="Lai H."/>
            <person name="Lang C."/>
            <person name="Lin S."/>
            <person name="Macmil S.L."/>
            <person name="Magdelenat G."/>
            <person name="Matthews L."/>
            <person name="McCorrison J."/>
            <person name="Monaghan E.L."/>
            <person name="Mun J.H."/>
            <person name="Najar F.Z."/>
            <person name="Nicholson C."/>
            <person name="Noirot C."/>
            <person name="O'Bleness M."/>
            <person name="Paule C.R."/>
            <person name="Poulain J."/>
            <person name="Prion F."/>
            <person name="Qin B."/>
            <person name="Qu C."/>
            <person name="Retzel E.F."/>
            <person name="Riddle C."/>
            <person name="Sallet E."/>
            <person name="Samain S."/>
            <person name="Samson N."/>
            <person name="Sanders I."/>
            <person name="Saurat O."/>
            <person name="Scarpelli C."/>
            <person name="Schiex T."/>
            <person name="Segurens B."/>
            <person name="Severin A.J."/>
            <person name="Sherrier D.J."/>
            <person name="Shi R."/>
            <person name="Sims S."/>
            <person name="Singer S.R."/>
            <person name="Sinharoy S."/>
            <person name="Sterck L."/>
            <person name="Viollet A."/>
            <person name="Wang B.B."/>
            <person name="Wang K."/>
            <person name="Wang M."/>
            <person name="Wang X."/>
            <person name="Warfsmann J."/>
            <person name="Weissenbach J."/>
            <person name="White D.D."/>
            <person name="White J.D."/>
            <person name="Wiley G.B."/>
            <person name="Wincker P."/>
            <person name="Xing Y."/>
            <person name="Yang L."/>
            <person name="Yao Z."/>
            <person name="Ying F."/>
            <person name="Zhai J."/>
            <person name="Zhou L."/>
            <person name="Zuber A."/>
            <person name="Denarie J."/>
            <person name="Dixon R.A."/>
            <person name="May G.D."/>
            <person name="Schwartz D.C."/>
            <person name="Rogers J."/>
            <person name="Quetier F."/>
            <person name="Town C.D."/>
            <person name="Roe B.A."/>
        </authorList>
    </citation>
    <scope>NUCLEOTIDE SEQUENCE [LARGE SCALE GENOMIC DNA]</scope>
    <source>
        <strain evidence="12">A17</strain>
        <strain evidence="14 15">cv. Jemalong A17</strain>
    </source>
</reference>
<evidence type="ECO:0000256" key="9">
    <source>
        <dbReference type="RuleBase" id="RU369094"/>
    </source>
</evidence>
<accession>G7J664</accession>
<gene>
    <name evidence="14" type="primary">11416134</name>
    <name evidence="12" type="ordered locus">MTR_3g090430</name>
    <name evidence="13" type="ORF">MtrunA17_Chr3g0126201</name>
</gene>
<dbReference type="Proteomes" id="UP000265566">
    <property type="component" value="Chromosome 3"/>
</dbReference>
<keyword evidence="4 9" id="KW-0805">Transcription regulation</keyword>
<name>G7J664_MEDTR</name>
<keyword evidence="5 8" id="KW-0238">DNA-binding</keyword>
<comment type="function">
    <text evidence="9">Transcription factor that binds specifically to a 5'-AA[AG]G-3' consensus core sequence.</text>
</comment>
<sequence>MFQQRHNNISSSELDQMLHMLSSPNSNIMPFPTTSMDKSNSKWKPHIEIAPNCPRCASSNTKFCYYNNYSLSQPRYFCKGCRRYWTKGGSLRNVPVGGGCRKNRRGKAVRNSQTDRLSANYGSADDEDHQQNQNNGSRDIDMAVVFAKFLNQNPNSTHHGDEELEIESEVNNNGLSSSSNNINNLSSTPESVETENDAVVQPHKPFDEVQNYGGEHELSLSGIEYDQFEGFLGVDEDVVQDVLWPDSNAMNMMMSSSSNNYTWQQPPPMMQMELPGELELEYSMPLPLPLNNENGTINSNSTTSVNLISESWNSWDSFDLSTMEVFSSSSRP</sequence>
<dbReference type="AlphaFoldDB" id="G7J664"/>
<dbReference type="GO" id="GO:0003677">
    <property type="term" value="F:DNA binding"/>
    <property type="evidence" value="ECO:0007669"/>
    <property type="project" value="UniProtKB-UniRule"/>
</dbReference>
<protein>
    <recommendedName>
        <fullName evidence="9">Dof zinc finger protein</fullName>
    </recommendedName>
</protein>
<dbReference type="EMBL" id="CM001219">
    <property type="protein sequence ID" value="AES72408.1"/>
    <property type="molecule type" value="Genomic_DNA"/>
</dbReference>